<keyword evidence="3" id="KW-0804">Transcription</keyword>
<gene>
    <name evidence="5" type="ordered locus">SM11_chr3648</name>
</gene>
<dbReference type="GO" id="GO:0003700">
    <property type="term" value="F:DNA-binding transcription factor activity"/>
    <property type="evidence" value="ECO:0007669"/>
    <property type="project" value="InterPro"/>
</dbReference>
<protein>
    <submittedName>
        <fullName evidence="5">Transcriptional regulator</fullName>
    </submittedName>
</protein>
<dbReference type="PROSITE" id="PS50995">
    <property type="entry name" value="HTH_MARR_2"/>
    <property type="match status" value="1"/>
</dbReference>
<dbReference type="PANTHER" id="PTHR42756">
    <property type="entry name" value="TRANSCRIPTIONAL REGULATOR, MARR"/>
    <property type="match status" value="1"/>
</dbReference>
<dbReference type="PRINTS" id="PR00598">
    <property type="entry name" value="HTHMARR"/>
</dbReference>
<dbReference type="PANTHER" id="PTHR42756:SF1">
    <property type="entry name" value="TRANSCRIPTIONAL REPRESSOR OF EMRAB OPERON"/>
    <property type="match status" value="1"/>
</dbReference>
<dbReference type="PROSITE" id="PS01117">
    <property type="entry name" value="HTH_MARR_1"/>
    <property type="match status" value="1"/>
</dbReference>
<evidence type="ECO:0000313" key="6">
    <source>
        <dbReference type="Proteomes" id="UP000009045"/>
    </source>
</evidence>
<dbReference type="EMBL" id="CP001830">
    <property type="protein sequence ID" value="AEH80877.1"/>
    <property type="molecule type" value="Genomic_DNA"/>
</dbReference>
<evidence type="ECO:0000313" key="5">
    <source>
        <dbReference type="EMBL" id="AEH80877.1"/>
    </source>
</evidence>
<dbReference type="SMART" id="SM00347">
    <property type="entry name" value="HTH_MARR"/>
    <property type="match status" value="1"/>
</dbReference>
<dbReference type="InterPro" id="IPR036390">
    <property type="entry name" value="WH_DNA-bd_sf"/>
</dbReference>
<dbReference type="AlphaFoldDB" id="F7X3U0"/>
<sequence>MACPPPAPDEDKGLIPLSGPLSRFQRAATAQPPRRGGFLLPLPDGRKRFATQSQIPVKSAQFGFIAGIVTCLRAPSRVGIGMAFNRMESATYLASLLARGFSRALQERGQKLGFAPGQFPVLLELWSEEGLTQRQLLDRLDIEQATMANTLARMERDGLIVRRKHPNDKRSQQIFLTERARKMEAAAKEAAAAAEQSLLSGFRRFEKELMLQYMRMALANTARHGDAS</sequence>
<dbReference type="Proteomes" id="UP000009045">
    <property type="component" value="Chromosome"/>
</dbReference>
<feature type="domain" description="HTH marR-type" evidence="4">
    <location>
        <begin position="90"/>
        <end position="219"/>
    </location>
</feature>
<dbReference type="SUPFAM" id="SSF46785">
    <property type="entry name" value="Winged helix' DNA-binding domain"/>
    <property type="match status" value="1"/>
</dbReference>
<evidence type="ECO:0000256" key="2">
    <source>
        <dbReference type="ARBA" id="ARBA00023125"/>
    </source>
</evidence>
<dbReference type="InterPro" id="IPR000835">
    <property type="entry name" value="HTH_MarR-typ"/>
</dbReference>
<keyword evidence="2" id="KW-0238">DNA-binding</keyword>
<organism evidence="5 6">
    <name type="scientific">Sinorhizobium meliloti (strain SM11)</name>
    <dbReference type="NCBI Taxonomy" id="707241"/>
    <lineage>
        <taxon>Bacteria</taxon>
        <taxon>Pseudomonadati</taxon>
        <taxon>Pseudomonadota</taxon>
        <taxon>Alphaproteobacteria</taxon>
        <taxon>Hyphomicrobiales</taxon>
        <taxon>Rhizobiaceae</taxon>
        <taxon>Sinorhizobium/Ensifer group</taxon>
        <taxon>Sinorhizobium</taxon>
    </lineage>
</organism>
<dbReference type="Pfam" id="PF01047">
    <property type="entry name" value="MarR"/>
    <property type="match status" value="1"/>
</dbReference>
<dbReference type="HOGENOM" id="CLU_1214149_0_0_5"/>
<keyword evidence="1" id="KW-0805">Transcription regulation</keyword>
<dbReference type="InterPro" id="IPR023187">
    <property type="entry name" value="Tscrpt_reg_MarR-type_CS"/>
</dbReference>
<evidence type="ECO:0000259" key="4">
    <source>
        <dbReference type="PROSITE" id="PS50995"/>
    </source>
</evidence>
<dbReference type="Gene3D" id="1.10.10.10">
    <property type="entry name" value="Winged helix-like DNA-binding domain superfamily/Winged helix DNA-binding domain"/>
    <property type="match status" value="1"/>
</dbReference>
<reference evidence="5 6" key="1">
    <citation type="journal article" date="2011" name="J. Biotechnol.">
        <title>The complete genome sequence of the dominant Sinorhizobium meliloti field isolate SM11 extends the S. meliloti pan-genome.</title>
        <authorList>
            <person name="Schneiker-Bekel S."/>
            <person name="Wibberg D."/>
            <person name="Bekel T."/>
            <person name="Blom J."/>
            <person name="Linke B."/>
            <person name="Neuweger H."/>
            <person name="Stiens M."/>
            <person name="Vorholter F.J."/>
            <person name="Weidner S."/>
            <person name="Goesmann A."/>
            <person name="Puhler A."/>
            <person name="Schluter A."/>
        </authorList>
    </citation>
    <scope>NUCLEOTIDE SEQUENCE [LARGE SCALE GENOMIC DNA]</scope>
    <source>
        <strain evidence="5 6">SM11</strain>
    </source>
</reference>
<dbReference type="GO" id="GO:0003677">
    <property type="term" value="F:DNA binding"/>
    <property type="evidence" value="ECO:0007669"/>
    <property type="project" value="UniProtKB-KW"/>
</dbReference>
<evidence type="ECO:0000256" key="3">
    <source>
        <dbReference type="ARBA" id="ARBA00023163"/>
    </source>
</evidence>
<accession>F7X3U0</accession>
<name>F7X3U0_SINMM</name>
<evidence type="ECO:0000256" key="1">
    <source>
        <dbReference type="ARBA" id="ARBA00023015"/>
    </source>
</evidence>
<dbReference type="PATRIC" id="fig|707241.3.peg.3807"/>
<proteinExistence type="predicted"/>
<dbReference type="KEGG" id="smx:SM11_chr3648"/>
<dbReference type="InterPro" id="IPR036388">
    <property type="entry name" value="WH-like_DNA-bd_sf"/>
</dbReference>